<dbReference type="PANTHER" id="PTHR43649:SF32">
    <property type="entry name" value="SUGAR BINDING SECRETED PROTEIN"/>
    <property type="match status" value="1"/>
</dbReference>
<sequence>MRRRTRALVATAGLCGLALTAACGGGEAGSGETGSTTDGGSGEGEQITLTVATFNDFGYTEELLAQYTAEHPNIVVEHVLAARAEDARANLTTNLASGGEGLSDIEAIEVDWLAELLQYPDYFTDLSDPAVEGRWLESKVAAATTEDGRLLGYGTDVGPQAICYRSDLFAAAGLPTDRAEVAELLGGADATWDDYFEVGRQFVGASDSAWYDSAVSIYQGMINQVEFAYEEGDGTPVGLTNPEVREAYDAVLTASTEDGLSAGFEQWQEDWTAGFQNNAFATMLCPAWMQGPIAGNAAEVEGWDIADVFPGGGGNWGGSYLTVPAGGEHVEEAQALAAWLTSPEVQVQAFGNAGTFPSQVDAYENPDLTGATNEFFNDAPVGEIFASRSLAVDELGFLPYKGPNYFAIHQTVQDAILRVDVTGEQNAEDSWAAAEQAVADLGL</sequence>
<protein>
    <submittedName>
        <fullName evidence="3">Putative arabinose-binding protein</fullName>
    </submittedName>
</protein>
<dbReference type="Proteomes" id="UP000419743">
    <property type="component" value="Unassembled WGS sequence"/>
</dbReference>
<keyword evidence="2" id="KW-0732">Signal</keyword>
<dbReference type="AlphaFoldDB" id="A0A7M4DM23"/>
<gene>
    <name evidence="3" type="primary">araN_3</name>
    <name evidence="3" type="ORF">HALOF300_03191</name>
</gene>
<dbReference type="SUPFAM" id="SSF53850">
    <property type="entry name" value="Periplasmic binding protein-like II"/>
    <property type="match status" value="1"/>
</dbReference>
<dbReference type="PANTHER" id="PTHR43649">
    <property type="entry name" value="ARABINOSE-BINDING PROTEIN-RELATED"/>
    <property type="match status" value="1"/>
</dbReference>
<feature type="region of interest" description="Disordered" evidence="1">
    <location>
        <begin position="25"/>
        <end position="44"/>
    </location>
</feature>
<feature type="signal peptide" evidence="2">
    <location>
        <begin position="1"/>
        <end position="21"/>
    </location>
</feature>
<evidence type="ECO:0000313" key="4">
    <source>
        <dbReference type="Proteomes" id="UP000419743"/>
    </source>
</evidence>
<keyword evidence="4" id="KW-1185">Reference proteome</keyword>
<dbReference type="PROSITE" id="PS51257">
    <property type="entry name" value="PROKAR_LIPOPROTEIN"/>
    <property type="match status" value="1"/>
</dbReference>
<dbReference type="RefSeq" id="WP_231955447.1">
    <property type="nucleotide sequence ID" value="NZ_CACRYJ010000046.1"/>
</dbReference>
<dbReference type="InterPro" id="IPR050490">
    <property type="entry name" value="Bact_solute-bd_prot1"/>
</dbReference>
<dbReference type="Pfam" id="PF13416">
    <property type="entry name" value="SBP_bac_8"/>
    <property type="match status" value="1"/>
</dbReference>
<feature type="compositionally biased region" description="Gly residues" evidence="1">
    <location>
        <begin position="25"/>
        <end position="43"/>
    </location>
</feature>
<proteinExistence type="predicted"/>
<dbReference type="InterPro" id="IPR006059">
    <property type="entry name" value="SBP"/>
</dbReference>
<organism evidence="3 4">
    <name type="scientific">Occultella aeris</name>
    <dbReference type="NCBI Taxonomy" id="2761496"/>
    <lineage>
        <taxon>Bacteria</taxon>
        <taxon>Bacillati</taxon>
        <taxon>Actinomycetota</taxon>
        <taxon>Actinomycetes</taxon>
        <taxon>Micrococcales</taxon>
        <taxon>Ruaniaceae</taxon>
        <taxon>Occultella</taxon>
    </lineage>
</organism>
<reference evidence="3 4" key="1">
    <citation type="submission" date="2019-11" db="EMBL/GenBank/DDBJ databases">
        <authorList>
            <person name="Criscuolo A."/>
        </authorList>
    </citation>
    <scope>NUCLEOTIDE SEQUENCE [LARGE SCALE GENOMIC DNA]</scope>
    <source>
        <strain evidence="3">CIP111667</strain>
    </source>
</reference>
<evidence type="ECO:0000256" key="1">
    <source>
        <dbReference type="SAM" id="MobiDB-lite"/>
    </source>
</evidence>
<name>A0A7M4DM23_9MICO</name>
<feature type="chain" id="PRO_5039721286" evidence="2">
    <location>
        <begin position="22"/>
        <end position="443"/>
    </location>
</feature>
<evidence type="ECO:0000256" key="2">
    <source>
        <dbReference type="SAM" id="SignalP"/>
    </source>
</evidence>
<evidence type="ECO:0000313" key="3">
    <source>
        <dbReference type="EMBL" id="VZO38355.1"/>
    </source>
</evidence>
<accession>A0A7M4DM23</accession>
<dbReference type="Gene3D" id="3.40.190.10">
    <property type="entry name" value="Periplasmic binding protein-like II"/>
    <property type="match status" value="1"/>
</dbReference>
<dbReference type="EMBL" id="CACRYJ010000046">
    <property type="protein sequence ID" value="VZO38355.1"/>
    <property type="molecule type" value="Genomic_DNA"/>
</dbReference>
<comment type="caution">
    <text evidence="3">The sequence shown here is derived from an EMBL/GenBank/DDBJ whole genome shotgun (WGS) entry which is preliminary data.</text>
</comment>